<dbReference type="EMBL" id="CP126208">
    <property type="protein sequence ID" value="WIA09829.1"/>
    <property type="molecule type" value="Genomic_DNA"/>
</dbReference>
<organism evidence="2 3">
    <name type="scientific">Tetradesmus obliquus</name>
    <name type="common">Green alga</name>
    <name type="synonym">Acutodesmus obliquus</name>
    <dbReference type="NCBI Taxonomy" id="3088"/>
    <lineage>
        <taxon>Eukaryota</taxon>
        <taxon>Viridiplantae</taxon>
        <taxon>Chlorophyta</taxon>
        <taxon>core chlorophytes</taxon>
        <taxon>Chlorophyceae</taxon>
        <taxon>CS clade</taxon>
        <taxon>Sphaeropleales</taxon>
        <taxon>Scenedesmaceae</taxon>
        <taxon>Tetradesmus</taxon>
    </lineage>
</organism>
<gene>
    <name evidence="2" type="ORF">OEZ85_009204</name>
</gene>
<evidence type="ECO:0008006" key="4">
    <source>
        <dbReference type="Google" id="ProtNLM"/>
    </source>
</evidence>
<evidence type="ECO:0000313" key="3">
    <source>
        <dbReference type="Proteomes" id="UP001244341"/>
    </source>
</evidence>
<protein>
    <recommendedName>
        <fullName evidence="4">O-GlcNAc transferase C-terminal domain-containing protein</fullName>
    </recommendedName>
</protein>
<proteinExistence type="predicted"/>
<dbReference type="Proteomes" id="UP001244341">
    <property type="component" value="Chromosome 1b"/>
</dbReference>
<evidence type="ECO:0000256" key="1">
    <source>
        <dbReference type="SAM" id="MobiDB-lite"/>
    </source>
</evidence>
<feature type="region of interest" description="Disordered" evidence="1">
    <location>
        <begin position="186"/>
        <end position="205"/>
    </location>
</feature>
<keyword evidence="3" id="KW-1185">Reference proteome</keyword>
<evidence type="ECO:0000313" key="2">
    <source>
        <dbReference type="EMBL" id="WIA09829.1"/>
    </source>
</evidence>
<accession>A0ABY8TLN4</accession>
<name>A0ABY8TLN4_TETOB</name>
<sequence length="383" mass="42099">MEATQLAHCRQIQVLSRSALAASDLSGLHLPSDAVFQEPWVKANIAVTYGHQVQDGIGSQTLRMLAVYGLASSLGIGHVFRPLGCVGHIGSHVHYREAACNHTSEADRRQLSKAQRMIQLPTTAQGNTSHWHSKFLPALDWTPFVRDVTDALRQRRPTLYEIERVNQLVRYYPDIFQSIPALRPASPPPPLTCRKAGSPNPPDASGSNRAWLLDALRVAVHIRRGDVVTDNWHKRILKASYFINIAKTITDALEQAGCDYSVEVFIEAPSNAEGEAELALLRSSIPNALLLVDTDMLWTWQMMATADILVMSNSMFSLSAALMNPNALTIHVPYSHYSQRVGMFKMGHWLAPLDENGTLPGTAADAIRQRTGAAAGADAQQQV</sequence>
<reference evidence="2 3" key="1">
    <citation type="submission" date="2023-05" db="EMBL/GenBank/DDBJ databases">
        <title>A 100% complete, gapless, phased diploid assembly of the Scenedesmus obliquus UTEX 3031 genome.</title>
        <authorList>
            <person name="Biondi T.C."/>
            <person name="Hanschen E.R."/>
            <person name="Kwon T."/>
            <person name="Eng W."/>
            <person name="Kruse C.P.S."/>
            <person name="Koehler S.I."/>
            <person name="Kunde Y."/>
            <person name="Gleasner C.D."/>
            <person name="You Mak K.T."/>
            <person name="Polle J."/>
            <person name="Hovde B.T."/>
            <person name="Starkenburg S.R."/>
        </authorList>
    </citation>
    <scope>NUCLEOTIDE SEQUENCE [LARGE SCALE GENOMIC DNA]</scope>
    <source>
        <strain evidence="2 3">DOE0152z</strain>
    </source>
</reference>